<protein>
    <recommendedName>
        <fullName evidence="1">Fido domain-containing protein</fullName>
    </recommendedName>
</protein>
<gene>
    <name evidence="2" type="ORF">A2693_02005</name>
</gene>
<name>A0A1F5GCH7_9BACT</name>
<evidence type="ECO:0000313" key="3">
    <source>
        <dbReference type="Proteomes" id="UP000178577"/>
    </source>
</evidence>
<organism evidence="2 3">
    <name type="scientific">Candidatus Curtissbacteria bacterium RIFCSPHIGHO2_01_FULL_40_12</name>
    <dbReference type="NCBI Taxonomy" id="1797710"/>
    <lineage>
        <taxon>Bacteria</taxon>
        <taxon>Candidatus Curtissiibacteriota</taxon>
    </lineage>
</organism>
<dbReference type="SUPFAM" id="SSF140931">
    <property type="entry name" value="Fic-like"/>
    <property type="match status" value="1"/>
</dbReference>
<comment type="caution">
    <text evidence="2">The sequence shown here is derived from an EMBL/GenBank/DDBJ whole genome shotgun (WGS) entry which is preliminary data.</text>
</comment>
<dbReference type="InterPro" id="IPR006440">
    <property type="entry name" value="Doc"/>
</dbReference>
<reference evidence="2 3" key="1">
    <citation type="journal article" date="2016" name="Nat. Commun.">
        <title>Thousands of microbial genomes shed light on interconnected biogeochemical processes in an aquifer system.</title>
        <authorList>
            <person name="Anantharaman K."/>
            <person name="Brown C.T."/>
            <person name="Hug L.A."/>
            <person name="Sharon I."/>
            <person name="Castelle C.J."/>
            <person name="Probst A.J."/>
            <person name="Thomas B.C."/>
            <person name="Singh A."/>
            <person name="Wilkins M.J."/>
            <person name="Karaoz U."/>
            <person name="Brodie E.L."/>
            <person name="Williams K.H."/>
            <person name="Hubbard S.S."/>
            <person name="Banfield J.F."/>
        </authorList>
    </citation>
    <scope>NUCLEOTIDE SEQUENCE [LARGE SCALE GENOMIC DNA]</scope>
</reference>
<dbReference type="Gene3D" id="1.20.120.1870">
    <property type="entry name" value="Fic/DOC protein, Fido domain"/>
    <property type="match status" value="1"/>
</dbReference>
<dbReference type="GO" id="GO:0016301">
    <property type="term" value="F:kinase activity"/>
    <property type="evidence" value="ECO:0007669"/>
    <property type="project" value="InterPro"/>
</dbReference>
<dbReference type="InterPro" id="IPR003812">
    <property type="entry name" value="Fido"/>
</dbReference>
<sequence length="143" mass="15809">MANLKHQAVHCHRRIIEEIGGAHGLREEAALESAVATPFATFSGDELHTTVFDKAAALMRSLSLNHPFVDGNKRMSLVMTASFLLEHGLGLIDSLTDDEIVEFCLSLAKGEKKLPDIAAWLKENTDRSSARSFRKVMEQFQAT</sequence>
<dbReference type="PANTHER" id="PTHR39426">
    <property type="entry name" value="HOMOLOGY TO DEATH-ON-CURING PROTEIN OF PHAGE P1"/>
    <property type="match status" value="1"/>
</dbReference>
<dbReference type="Proteomes" id="UP000178577">
    <property type="component" value="Unassembled WGS sequence"/>
</dbReference>
<feature type="domain" description="Fido" evidence="1">
    <location>
        <begin position="3"/>
        <end position="123"/>
    </location>
</feature>
<dbReference type="InterPro" id="IPR036597">
    <property type="entry name" value="Fido-like_dom_sf"/>
</dbReference>
<dbReference type="EMBL" id="MFAY01000006">
    <property type="protein sequence ID" value="OGD89546.1"/>
    <property type="molecule type" value="Genomic_DNA"/>
</dbReference>
<dbReference type="PANTHER" id="PTHR39426:SF1">
    <property type="entry name" value="HOMOLOGY TO DEATH-ON-CURING PROTEIN OF PHAGE P1"/>
    <property type="match status" value="1"/>
</dbReference>
<dbReference type="Pfam" id="PF02661">
    <property type="entry name" value="Fic"/>
    <property type="match status" value="1"/>
</dbReference>
<dbReference type="NCBIfam" id="TIGR01550">
    <property type="entry name" value="DOC_P1"/>
    <property type="match status" value="1"/>
</dbReference>
<dbReference type="InterPro" id="IPR053737">
    <property type="entry name" value="Type_II_TA_Toxin"/>
</dbReference>
<evidence type="ECO:0000259" key="1">
    <source>
        <dbReference type="PROSITE" id="PS51459"/>
    </source>
</evidence>
<proteinExistence type="predicted"/>
<dbReference type="PROSITE" id="PS51459">
    <property type="entry name" value="FIDO"/>
    <property type="match status" value="1"/>
</dbReference>
<evidence type="ECO:0000313" key="2">
    <source>
        <dbReference type="EMBL" id="OGD89546.1"/>
    </source>
</evidence>
<dbReference type="AlphaFoldDB" id="A0A1F5GCH7"/>
<accession>A0A1F5GCH7</accession>